<evidence type="ECO:0000313" key="1">
    <source>
        <dbReference type="EMBL" id="ELR73735.1"/>
    </source>
</evidence>
<dbReference type="InterPro" id="IPR005560">
    <property type="entry name" value="Csp_YhjQ"/>
</dbReference>
<organism evidence="1 2">
    <name type="scientific">Fulvivirga imtechensis AK7</name>
    <dbReference type="NCBI Taxonomy" id="1237149"/>
    <lineage>
        <taxon>Bacteria</taxon>
        <taxon>Pseudomonadati</taxon>
        <taxon>Bacteroidota</taxon>
        <taxon>Cytophagia</taxon>
        <taxon>Cytophagales</taxon>
        <taxon>Fulvivirgaceae</taxon>
        <taxon>Fulvivirga</taxon>
    </lineage>
</organism>
<dbReference type="Pfam" id="PF03860">
    <property type="entry name" value="Csp"/>
    <property type="match status" value="1"/>
</dbReference>
<dbReference type="Proteomes" id="UP000011135">
    <property type="component" value="Unassembled WGS sequence"/>
</dbReference>
<sequence>MCKDCLSRAIDCADSGMILIMKLAEDDDQLHRNLVKQYISYCKTCAAVCSKYHNVIAEKAFHECNASIKACEQYVSEHVHCNQYAFIPNSPAFLVGEKLVSF</sequence>
<comment type="caution">
    <text evidence="1">The sequence shown here is derived from an EMBL/GenBank/DDBJ whole genome shotgun (WGS) entry which is preliminary data.</text>
</comment>
<dbReference type="EMBL" id="AMZN01000002">
    <property type="protein sequence ID" value="ELR73735.1"/>
    <property type="molecule type" value="Genomic_DNA"/>
</dbReference>
<evidence type="ECO:0000313" key="2">
    <source>
        <dbReference type="Proteomes" id="UP000011135"/>
    </source>
</evidence>
<gene>
    <name evidence="1" type="ORF">C900_01345</name>
</gene>
<proteinExistence type="predicted"/>
<reference evidence="1 2" key="1">
    <citation type="submission" date="2012-12" db="EMBL/GenBank/DDBJ databases">
        <title>Genome assembly of Fulvivirga imtechensis AK7.</title>
        <authorList>
            <person name="Nupur N."/>
            <person name="Khatri I."/>
            <person name="Kumar R."/>
            <person name="Subramanian S."/>
            <person name="Pinnaka A."/>
        </authorList>
    </citation>
    <scope>NUCLEOTIDE SEQUENCE [LARGE SCALE GENOMIC DNA]</scope>
    <source>
        <strain evidence="1 2">AK7</strain>
    </source>
</reference>
<accession>L8JY98</accession>
<name>L8JY98_9BACT</name>
<keyword evidence="2" id="KW-1185">Reference proteome</keyword>
<protein>
    <submittedName>
        <fullName evidence="1">Uncharacterized protein</fullName>
    </submittedName>
</protein>
<dbReference type="AlphaFoldDB" id="L8JY98"/>